<evidence type="ECO:0000256" key="1">
    <source>
        <dbReference type="SAM" id="SignalP"/>
    </source>
</evidence>
<organism evidence="2 3">
    <name type="scientific">Podospora australis</name>
    <dbReference type="NCBI Taxonomy" id="1536484"/>
    <lineage>
        <taxon>Eukaryota</taxon>
        <taxon>Fungi</taxon>
        <taxon>Dikarya</taxon>
        <taxon>Ascomycota</taxon>
        <taxon>Pezizomycotina</taxon>
        <taxon>Sordariomycetes</taxon>
        <taxon>Sordariomycetidae</taxon>
        <taxon>Sordariales</taxon>
        <taxon>Podosporaceae</taxon>
        <taxon>Podospora</taxon>
    </lineage>
</organism>
<protein>
    <submittedName>
        <fullName evidence="2">Uncharacterized protein</fullName>
    </submittedName>
</protein>
<gene>
    <name evidence="2" type="ORF">QBC35DRAFT_189560</name>
</gene>
<name>A0AAN6WW29_9PEZI</name>
<dbReference type="AlphaFoldDB" id="A0AAN6WW29"/>
<evidence type="ECO:0000313" key="3">
    <source>
        <dbReference type="Proteomes" id="UP001302126"/>
    </source>
</evidence>
<keyword evidence="3" id="KW-1185">Reference proteome</keyword>
<reference evidence="2" key="1">
    <citation type="journal article" date="2023" name="Mol. Phylogenet. Evol.">
        <title>Genome-scale phylogeny and comparative genomics of the fungal order Sordariales.</title>
        <authorList>
            <person name="Hensen N."/>
            <person name="Bonometti L."/>
            <person name="Westerberg I."/>
            <person name="Brannstrom I.O."/>
            <person name="Guillou S."/>
            <person name="Cros-Aarteil S."/>
            <person name="Calhoun S."/>
            <person name="Haridas S."/>
            <person name="Kuo A."/>
            <person name="Mondo S."/>
            <person name="Pangilinan J."/>
            <person name="Riley R."/>
            <person name="LaButti K."/>
            <person name="Andreopoulos B."/>
            <person name="Lipzen A."/>
            <person name="Chen C."/>
            <person name="Yan M."/>
            <person name="Daum C."/>
            <person name="Ng V."/>
            <person name="Clum A."/>
            <person name="Steindorff A."/>
            <person name="Ohm R.A."/>
            <person name="Martin F."/>
            <person name="Silar P."/>
            <person name="Natvig D.O."/>
            <person name="Lalanne C."/>
            <person name="Gautier V."/>
            <person name="Ament-Velasquez S.L."/>
            <person name="Kruys A."/>
            <person name="Hutchinson M.I."/>
            <person name="Powell A.J."/>
            <person name="Barry K."/>
            <person name="Miller A.N."/>
            <person name="Grigoriev I.V."/>
            <person name="Debuchy R."/>
            <person name="Gladieux P."/>
            <person name="Hiltunen Thoren M."/>
            <person name="Johannesson H."/>
        </authorList>
    </citation>
    <scope>NUCLEOTIDE SEQUENCE</scope>
    <source>
        <strain evidence="2">PSN309</strain>
    </source>
</reference>
<evidence type="ECO:0000313" key="2">
    <source>
        <dbReference type="EMBL" id="KAK4188596.1"/>
    </source>
</evidence>
<comment type="caution">
    <text evidence="2">The sequence shown here is derived from an EMBL/GenBank/DDBJ whole genome shotgun (WGS) entry which is preliminary data.</text>
</comment>
<dbReference type="Proteomes" id="UP001302126">
    <property type="component" value="Unassembled WGS sequence"/>
</dbReference>
<sequence>MAIKSWMSGLLLAGSLASALPSNAPRQSSADAATIFVNELIANATAEDHPDKRALTCGQNSNLVVDTGYAKYRGYSDAATGLNHWKG</sequence>
<dbReference type="EMBL" id="MU864386">
    <property type="protein sequence ID" value="KAK4188596.1"/>
    <property type="molecule type" value="Genomic_DNA"/>
</dbReference>
<feature type="chain" id="PRO_5042891631" evidence="1">
    <location>
        <begin position="20"/>
        <end position="87"/>
    </location>
</feature>
<feature type="signal peptide" evidence="1">
    <location>
        <begin position="1"/>
        <end position="19"/>
    </location>
</feature>
<accession>A0AAN6WW29</accession>
<reference evidence="2" key="2">
    <citation type="submission" date="2023-05" db="EMBL/GenBank/DDBJ databases">
        <authorList>
            <consortium name="Lawrence Berkeley National Laboratory"/>
            <person name="Steindorff A."/>
            <person name="Hensen N."/>
            <person name="Bonometti L."/>
            <person name="Westerberg I."/>
            <person name="Brannstrom I.O."/>
            <person name="Guillou S."/>
            <person name="Cros-Aarteil S."/>
            <person name="Calhoun S."/>
            <person name="Haridas S."/>
            <person name="Kuo A."/>
            <person name="Mondo S."/>
            <person name="Pangilinan J."/>
            <person name="Riley R."/>
            <person name="Labutti K."/>
            <person name="Andreopoulos B."/>
            <person name="Lipzen A."/>
            <person name="Chen C."/>
            <person name="Yanf M."/>
            <person name="Daum C."/>
            <person name="Ng V."/>
            <person name="Clum A."/>
            <person name="Ohm R."/>
            <person name="Martin F."/>
            <person name="Silar P."/>
            <person name="Natvig D."/>
            <person name="Lalanne C."/>
            <person name="Gautier V."/>
            <person name="Ament-Velasquez S.L."/>
            <person name="Kruys A."/>
            <person name="Hutchinson M.I."/>
            <person name="Powell A.J."/>
            <person name="Barry K."/>
            <person name="Miller A.N."/>
            <person name="Grigoriev I.V."/>
            <person name="Debuchy R."/>
            <person name="Gladieux P."/>
            <person name="Thoren M.H."/>
            <person name="Johannesson H."/>
        </authorList>
    </citation>
    <scope>NUCLEOTIDE SEQUENCE</scope>
    <source>
        <strain evidence="2">PSN309</strain>
    </source>
</reference>
<keyword evidence="1" id="KW-0732">Signal</keyword>
<proteinExistence type="predicted"/>